<protein>
    <submittedName>
        <fullName evidence="1">Uncharacterized protein</fullName>
    </submittedName>
</protein>
<evidence type="ECO:0000313" key="1">
    <source>
        <dbReference type="EMBL" id="UXH76763.1"/>
    </source>
</evidence>
<organism evidence="1 2">
    <name type="scientific">Roseateles amylovorans</name>
    <dbReference type="NCBI Taxonomy" id="2978473"/>
    <lineage>
        <taxon>Bacteria</taxon>
        <taxon>Pseudomonadati</taxon>
        <taxon>Pseudomonadota</taxon>
        <taxon>Betaproteobacteria</taxon>
        <taxon>Burkholderiales</taxon>
        <taxon>Sphaerotilaceae</taxon>
        <taxon>Roseateles</taxon>
    </lineage>
</organism>
<reference evidence="1" key="1">
    <citation type="submission" date="2022-10" db="EMBL/GenBank/DDBJ databases">
        <title>Characterization and whole genome sequencing of a new Roseateles species, isolated from fresh water.</title>
        <authorList>
            <person name="Guliayeva D.Y."/>
            <person name="Akhremchuk A.E."/>
            <person name="Sikolenko M.A."/>
            <person name="Valentovich L.N."/>
            <person name="Sidarenka A.V."/>
        </authorList>
    </citation>
    <scope>NUCLEOTIDE SEQUENCE</scope>
    <source>
        <strain evidence="1">BIM B-1768</strain>
    </source>
</reference>
<accession>A0ABY6AV08</accession>
<gene>
    <name evidence="1" type="ORF">N4261_17200</name>
</gene>
<keyword evidence="2" id="KW-1185">Reference proteome</keyword>
<dbReference type="Proteomes" id="UP001064933">
    <property type="component" value="Chromosome"/>
</dbReference>
<dbReference type="EMBL" id="CP104562">
    <property type="protein sequence ID" value="UXH76763.1"/>
    <property type="molecule type" value="Genomic_DNA"/>
</dbReference>
<evidence type="ECO:0000313" key="2">
    <source>
        <dbReference type="Proteomes" id="UP001064933"/>
    </source>
</evidence>
<sequence length="265" mass="28606">MSARRFNAIADLDTALAEVDAVLLPLGFERIEHVYHRRSDDDLLPRLQAVTLGFAYGFRTCWLQVTVKVPTLVELLSQVRPFAYAKAHAWRVPDYASHLACMLRLSDLPGAVGSPLPPGLQWREDGRLQRARWVTAQTLGATLAGLIQQQALPALAQRLTLHGLAAAADAPGFERSGIAGAWALAARLALGDLEGAARAFRAHPCALGADRARFAAATRWLRGCGVDVDDLAWPQPIAATQDPWDSQPWLSGDLVGLGAQTNPPT</sequence>
<dbReference type="RefSeq" id="WP_261756500.1">
    <property type="nucleotide sequence ID" value="NZ_CP104562.2"/>
</dbReference>
<proteinExistence type="predicted"/>
<name>A0ABY6AV08_9BURK</name>